<evidence type="ECO:0000313" key="1">
    <source>
        <dbReference type="EMBL" id="OIQ73924.1"/>
    </source>
</evidence>
<dbReference type="AlphaFoldDB" id="A0A1J5Q208"/>
<organism evidence="1">
    <name type="scientific">mine drainage metagenome</name>
    <dbReference type="NCBI Taxonomy" id="410659"/>
    <lineage>
        <taxon>unclassified sequences</taxon>
        <taxon>metagenomes</taxon>
        <taxon>ecological metagenomes</taxon>
    </lineage>
</organism>
<protein>
    <submittedName>
        <fullName evidence="1">Uncharacterized protein</fullName>
    </submittedName>
</protein>
<dbReference type="EMBL" id="MLJW01002689">
    <property type="protein sequence ID" value="OIQ73924.1"/>
    <property type="molecule type" value="Genomic_DNA"/>
</dbReference>
<proteinExistence type="predicted"/>
<name>A0A1J5Q208_9ZZZZ</name>
<reference evidence="1" key="1">
    <citation type="submission" date="2016-10" db="EMBL/GenBank/DDBJ databases">
        <title>Sequence of Gallionella enrichment culture.</title>
        <authorList>
            <person name="Poehlein A."/>
            <person name="Muehling M."/>
            <person name="Daniel R."/>
        </authorList>
    </citation>
    <scope>NUCLEOTIDE SEQUENCE</scope>
</reference>
<sequence length="62" mass="6755">MFDDCGDELLRSRLHAQVDDGESGAFKHDVNEVLANIVNVTFDSSHDESAYGLGTSVGQQWA</sequence>
<gene>
    <name evidence="1" type="ORF">GALL_444360</name>
</gene>
<comment type="caution">
    <text evidence="1">The sequence shown here is derived from an EMBL/GenBank/DDBJ whole genome shotgun (WGS) entry which is preliminary data.</text>
</comment>
<accession>A0A1J5Q208</accession>